<dbReference type="Proteomes" id="UP000317122">
    <property type="component" value="Unassembled WGS sequence"/>
</dbReference>
<feature type="domain" description="Tyr recombinase" evidence="5">
    <location>
        <begin position="220"/>
        <end position="400"/>
    </location>
</feature>
<dbReference type="GO" id="GO:0003677">
    <property type="term" value="F:DNA binding"/>
    <property type="evidence" value="ECO:0007669"/>
    <property type="project" value="UniProtKB-UniRule"/>
</dbReference>
<evidence type="ECO:0000256" key="1">
    <source>
        <dbReference type="ARBA" id="ARBA00022908"/>
    </source>
</evidence>
<dbReference type="AlphaFoldDB" id="A0A562MQX6"/>
<evidence type="ECO:0000256" key="3">
    <source>
        <dbReference type="ARBA" id="ARBA00023172"/>
    </source>
</evidence>
<evidence type="ECO:0000256" key="4">
    <source>
        <dbReference type="PROSITE-ProRule" id="PRU01248"/>
    </source>
</evidence>
<dbReference type="PROSITE" id="PS51900">
    <property type="entry name" value="CB"/>
    <property type="match status" value="1"/>
</dbReference>
<dbReference type="GO" id="GO:0006310">
    <property type="term" value="P:DNA recombination"/>
    <property type="evidence" value="ECO:0007669"/>
    <property type="project" value="UniProtKB-KW"/>
</dbReference>
<dbReference type="GO" id="GO:0015074">
    <property type="term" value="P:DNA integration"/>
    <property type="evidence" value="ECO:0007669"/>
    <property type="project" value="UniProtKB-KW"/>
</dbReference>
<accession>A0A562MQX6</accession>
<dbReference type="Pfam" id="PF00589">
    <property type="entry name" value="Phage_integrase"/>
    <property type="match status" value="1"/>
</dbReference>
<keyword evidence="1" id="KW-0229">DNA integration</keyword>
<dbReference type="PANTHER" id="PTHR30349:SF90">
    <property type="entry name" value="TYROSINE RECOMBINASE XERD"/>
    <property type="match status" value="1"/>
</dbReference>
<gene>
    <name evidence="7" type="ORF">IQ26_06683</name>
</gene>
<feature type="domain" description="Core-binding (CB)" evidence="6">
    <location>
        <begin position="116"/>
        <end position="197"/>
    </location>
</feature>
<keyword evidence="2 4" id="KW-0238">DNA-binding</keyword>
<evidence type="ECO:0000313" key="7">
    <source>
        <dbReference type="EMBL" id="TWI22250.1"/>
    </source>
</evidence>
<organism evidence="7 8">
    <name type="scientific">Mesorhizobium tianshanense</name>
    <dbReference type="NCBI Taxonomy" id="39844"/>
    <lineage>
        <taxon>Bacteria</taxon>
        <taxon>Pseudomonadati</taxon>
        <taxon>Pseudomonadota</taxon>
        <taxon>Alphaproteobacteria</taxon>
        <taxon>Hyphomicrobiales</taxon>
        <taxon>Phyllobacteriaceae</taxon>
        <taxon>Mesorhizobium</taxon>
    </lineage>
</organism>
<evidence type="ECO:0000259" key="5">
    <source>
        <dbReference type="PROSITE" id="PS51898"/>
    </source>
</evidence>
<dbReference type="InterPro" id="IPR002104">
    <property type="entry name" value="Integrase_catalytic"/>
</dbReference>
<proteinExistence type="predicted"/>
<sequence>MPTGVYVRKNAVEDRLKAGMAAEHAADFAQWLRERRYTPRTVIEKMRLLASWTHWARADNYTSAAVREAYGASFALIRAGQCPRFRGDVNKDAVETAKLFIAYLEDRGVLACLPAKSATPLVAEFMAWAREQCGLAETTLATYIGTILPFVDALGERPAAYDAVTIRAYMAERAKAVSVARMKGISVGIRAFLRFLIATGRCRPGLDHAMPNVAGWQLASIPRFLPDADIARIITACDGERRLRDRAIILLLVRLGLRASEVARLSFDDIDWRRGSIRLFGKGRREELLPLTQEIGDALLAYIERGRPPLAVPSLFITEYAPLRPIDRITVKCLVKRALKRGCVESHYKGAHILRHSAATAMLRHGVSLTNVGTVLRHRSPAMTAHYAKVDITLLSAIAQPWPGRSPC</sequence>
<dbReference type="SUPFAM" id="SSF56349">
    <property type="entry name" value="DNA breaking-rejoining enzymes"/>
    <property type="match status" value="1"/>
</dbReference>
<dbReference type="InterPro" id="IPR011010">
    <property type="entry name" value="DNA_brk_join_enz"/>
</dbReference>
<dbReference type="EMBL" id="VLKT01000067">
    <property type="protein sequence ID" value="TWI22250.1"/>
    <property type="molecule type" value="Genomic_DNA"/>
</dbReference>
<evidence type="ECO:0000256" key="2">
    <source>
        <dbReference type="ARBA" id="ARBA00023125"/>
    </source>
</evidence>
<dbReference type="OrthoDB" id="67979at2"/>
<name>A0A562MQX6_9HYPH</name>
<dbReference type="PROSITE" id="PS51898">
    <property type="entry name" value="TYR_RECOMBINASE"/>
    <property type="match status" value="1"/>
</dbReference>
<evidence type="ECO:0000313" key="8">
    <source>
        <dbReference type="Proteomes" id="UP000317122"/>
    </source>
</evidence>
<dbReference type="InterPro" id="IPR013762">
    <property type="entry name" value="Integrase-like_cat_sf"/>
</dbReference>
<dbReference type="InterPro" id="IPR050090">
    <property type="entry name" value="Tyrosine_recombinase_XerCD"/>
</dbReference>
<dbReference type="InterPro" id="IPR044068">
    <property type="entry name" value="CB"/>
</dbReference>
<evidence type="ECO:0000259" key="6">
    <source>
        <dbReference type="PROSITE" id="PS51900"/>
    </source>
</evidence>
<keyword evidence="8" id="KW-1185">Reference proteome</keyword>
<keyword evidence="3" id="KW-0233">DNA recombination</keyword>
<dbReference type="PANTHER" id="PTHR30349">
    <property type="entry name" value="PHAGE INTEGRASE-RELATED"/>
    <property type="match status" value="1"/>
</dbReference>
<protein>
    <submittedName>
        <fullName evidence="7">Site-specific recombinase XerD</fullName>
    </submittedName>
</protein>
<reference evidence="7 8" key="1">
    <citation type="journal article" date="2015" name="Stand. Genomic Sci.">
        <title>Genomic Encyclopedia of Bacterial and Archaeal Type Strains, Phase III: the genomes of soil and plant-associated and newly described type strains.</title>
        <authorList>
            <person name="Whitman W.B."/>
            <person name="Woyke T."/>
            <person name="Klenk H.P."/>
            <person name="Zhou Y."/>
            <person name="Lilburn T.G."/>
            <person name="Beck B.J."/>
            <person name="De Vos P."/>
            <person name="Vandamme P."/>
            <person name="Eisen J.A."/>
            <person name="Garrity G."/>
            <person name="Hugenholtz P."/>
            <person name="Kyrpides N.C."/>
        </authorList>
    </citation>
    <scope>NUCLEOTIDE SEQUENCE [LARGE SCALE GENOMIC DNA]</scope>
    <source>
        <strain evidence="7 8">CGMCC 1.2546</strain>
    </source>
</reference>
<dbReference type="Gene3D" id="1.10.443.10">
    <property type="entry name" value="Intergrase catalytic core"/>
    <property type="match status" value="1"/>
</dbReference>
<comment type="caution">
    <text evidence="7">The sequence shown here is derived from an EMBL/GenBank/DDBJ whole genome shotgun (WGS) entry which is preliminary data.</text>
</comment>
<dbReference type="RefSeq" id="WP_145722612.1">
    <property type="nucleotide sequence ID" value="NZ_BSPF01000038.1"/>
</dbReference>